<sequence>MPLIICSAKIAKRRKLDEPQGGEASSHGHTKETHIGRIDTFQNIQPDIRRSGATASADQSTSRPPKLSVLSKSRYEVAADTDDSSTGTVVNKRNPSAGAPSEYQVPLEKFGGQYLSNIDTNQLGQVSDHDLYGVSPEESQPSGAKSYNVDAHYGTVPPTGPPQYLDNTKGSQTYGANSMTWMHVAIQFHKLDLHSTQATLKQAKLPQVGPPHQYLDNIKGRIDTAVTTSHSLSHPGTGARLYSSHFPSISGFPRQGSLGYDVVAHSEVMHPSNKVIADTNGYQSRSETHKIGSAAGDDRYANLRDINSSARQQFGSNDSNKSMSTKDSTRQPDDKGTQVRQTRSSCAKPMEVEQTGYSRGSRSDATSSSNGMAEGAYATPTGQSGVTDVNSPSIANTQEATRSRGGATTEAQPKRSFLPT</sequence>
<feature type="compositionally biased region" description="Basic and acidic residues" evidence="1">
    <location>
        <begin position="327"/>
        <end position="337"/>
    </location>
</feature>
<dbReference type="OrthoDB" id="5988555at2759"/>
<evidence type="ECO:0000313" key="2">
    <source>
        <dbReference type="EMBL" id="KAJ7370552.1"/>
    </source>
</evidence>
<evidence type="ECO:0000313" key="3">
    <source>
        <dbReference type="Proteomes" id="UP001163046"/>
    </source>
</evidence>
<feature type="compositionally biased region" description="Polar residues" evidence="1">
    <location>
        <begin position="309"/>
        <end position="326"/>
    </location>
</feature>
<comment type="caution">
    <text evidence="2">The sequence shown here is derived from an EMBL/GenBank/DDBJ whole genome shotgun (WGS) entry which is preliminary data.</text>
</comment>
<keyword evidence="3" id="KW-1185">Reference proteome</keyword>
<protein>
    <submittedName>
        <fullName evidence="2">Uncharacterized protein</fullName>
    </submittedName>
</protein>
<organism evidence="2 3">
    <name type="scientific">Desmophyllum pertusum</name>
    <dbReference type="NCBI Taxonomy" id="174260"/>
    <lineage>
        <taxon>Eukaryota</taxon>
        <taxon>Metazoa</taxon>
        <taxon>Cnidaria</taxon>
        <taxon>Anthozoa</taxon>
        <taxon>Hexacorallia</taxon>
        <taxon>Scleractinia</taxon>
        <taxon>Caryophylliina</taxon>
        <taxon>Caryophylliidae</taxon>
        <taxon>Desmophyllum</taxon>
    </lineage>
</organism>
<gene>
    <name evidence="2" type="ORF">OS493_031558</name>
</gene>
<reference evidence="2" key="1">
    <citation type="submission" date="2023-01" db="EMBL/GenBank/DDBJ databases">
        <title>Genome assembly of the deep-sea coral Lophelia pertusa.</title>
        <authorList>
            <person name="Herrera S."/>
            <person name="Cordes E."/>
        </authorList>
    </citation>
    <scope>NUCLEOTIDE SEQUENCE</scope>
    <source>
        <strain evidence="2">USNM1676648</strain>
        <tissue evidence="2">Polyp</tissue>
    </source>
</reference>
<feature type="compositionally biased region" description="Polar residues" evidence="1">
    <location>
        <begin position="53"/>
        <end position="63"/>
    </location>
</feature>
<feature type="region of interest" description="Disordered" evidence="1">
    <location>
        <begin position="309"/>
        <end position="420"/>
    </location>
</feature>
<feature type="compositionally biased region" description="Low complexity" evidence="1">
    <location>
        <begin position="358"/>
        <end position="369"/>
    </location>
</feature>
<dbReference type="EMBL" id="MU826862">
    <property type="protein sequence ID" value="KAJ7370552.1"/>
    <property type="molecule type" value="Genomic_DNA"/>
</dbReference>
<feature type="compositionally biased region" description="Polar residues" evidence="1">
    <location>
        <begin position="84"/>
        <end position="94"/>
    </location>
</feature>
<dbReference type="AlphaFoldDB" id="A0A9W9YW57"/>
<name>A0A9W9YW57_9CNID</name>
<accession>A0A9W9YW57</accession>
<feature type="region of interest" description="Disordered" evidence="1">
    <location>
        <begin position="13"/>
        <end position="103"/>
    </location>
</feature>
<feature type="compositionally biased region" description="Polar residues" evidence="1">
    <location>
        <begin position="380"/>
        <end position="400"/>
    </location>
</feature>
<dbReference type="Proteomes" id="UP001163046">
    <property type="component" value="Unassembled WGS sequence"/>
</dbReference>
<evidence type="ECO:0000256" key="1">
    <source>
        <dbReference type="SAM" id="MobiDB-lite"/>
    </source>
</evidence>
<proteinExistence type="predicted"/>